<organism evidence="1 2">
    <name type="scientific">Candidatus Methanogaster sp</name>
    <dbReference type="NCBI Taxonomy" id="3386292"/>
    <lineage>
        <taxon>Archaea</taxon>
        <taxon>Methanobacteriati</taxon>
        <taxon>Methanobacteriota</taxon>
        <taxon>Stenosarchaea group</taxon>
        <taxon>Methanomicrobia</taxon>
        <taxon>Methanosarcinales</taxon>
        <taxon>ANME-2 cluster</taxon>
        <taxon>Candidatus Methanogasteraceae</taxon>
        <taxon>Candidatus Methanogaster</taxon>
    </lineage>
</organism>
<protein>
    <submittedName>
        <fullName evidence="1">Oligosaccharyl transferase, archaeosortase A system-associated</fullName>
    </submittedName>
</protein>
<name>A0AC61L5C3_9EURY</name>
<evidence type="ECO:0000313" key="1">
    <source>
        <dbReference type="EMBL" id="PXF61485.1"/>
    </source>
</evidence>
<gene>
    <name evidence="1" type="ORF">C4B59_04425</name>
</gene>
<evidence type="ECO:0000313" key="2">
    <source>
        <dbReference type="Proteomes" id="UP000248329"/>
    </source>
</evidence>
<dbReference type="Proteomes" id="UP000248329">
    <property type="component" value="Unassembled WGS sequence"/>
</dbReference>
<comment type="caution">
    <text evidence="1">The sequence shown here is derived from an EMBL/GenBank/DDBJ whole genome shotgun (WGS) entry which is preliminary data.</text>
</comment>
<reference evidence="1" key="1">
    <citation type="submission" date="2018-01" db="EMBL/GenBank/DDBJ databases">
        <authorList>
            <person name="Krukenberg V."/>
        </authorList>
    </citation>
    <scope>NUCLEOTIDE SEQUENCE</scope>
    <source>
        <strain evidence="1">E20ANME2</strain>
    </source>
</reference>
<keyword evidence="1" id="KW-0808">Transferase</keyword>
<accession>A0AC61L5C3</accession>
<dbReference type="EMBL" id="PQXF01000005">
    <property type="protein sequence ID" value="PXF61485.1"/>
    <property type="molecule type" value="Genomic_DNA"/>
</dbReference>
<proteinExistence type="predicted"/>
<sequence length="922" mass="101374">MYRLVAKKNIEDKPVNRGKGKKSRIKSPSNPAPSISQQIKKPTEIKQTSLERLKSSAPYCALLTIIFAVALYIRAVLPHNSVFLSDGTIRFGGNDPWHYLRLLDYLLHNYPQTLFYDAYTNFPYGSIIHYGPLYQQLIALTSIILGLGHPSPHLLATVAAYAPALLGSLAVLPVYFIGKHLHNRGTGLLAALIIATLPGQFLSRSLLGFNDHHAAEALFSTAMILFFILALKSARAQNLVFKDLNRDWRAVKYPVIYAALAGVAYAAYQLCWPGAPMFGAIVVIAAIITYVAEHIRGNSTEYITIVGVLAFGIELLLILPWIHTDMGFNHGYYTWFHVFVSLAAIAALVTMQAVSKEMNRRDMNPYYYPASIVVIAAVGLGLVSIVLPTLFATIVVLPASVFAVKTGGAATVAEASSMLMRGTPPQLDIGRNSMVYSNFGNCFYGALFGVLVLGYYVVKRWKPEEILALVWTLVMLIAIYGQNRFGYYYAVNAALLSAYFGTKIIEFSGFKGIHTTIDELPRYLAKNAGYILLAILLVAVLVYPWGPAPLALKQAKYPGGPPAPWYNSLEWMRDNTPDPAPDPAVFSYYGPYVRPPRGEPYPYPDTAYGVMSWWDYGFWIETIGHRIPNANPFQSGIGGGEEQRPGAATFFTAESEAEANEIADTLGVKYVVSDVEMATVKFHAIAAWDCDTGGYGDWLPLPAQIPIGDKREMVPTSLCFPSTIWQGQTFYQVPLMRYFNSMEGRLHIFDGVSLKHYRLVHESTAAGGRIGFSELGHKWTYNMQPALYPDLFENRHQDMPSEIPEANTGYVKIFEYVPGAKLTGTAPPNSTVTLSIPILTNLEILPNQKRAFEYVQTATATPNGTFTLIAPYSTDGPIAPADGGTLFDTAPSDMYTVTTAMGSYPVSVSEADVLAGNVIEVT</sequence>